<evidence type="ECO:0000313" key="18">
    <source>
        <dbReference type="Proteomes" id="UP000231194"/>
    </source>
</evidence>
<evidence type="ECO:0000256" key="13">
    <source>
        <dbReference type="PROSITE-ProRule" id="PRU01050"/>
    </source>
</evidence>
<keyword evidence="18" id="KW-1185">Reference proteome</keyword>
<dbReference type="InterPro" id="IPR005662">
    <property type="entry name" value="GTPase_Era-like"/>
</dbReference>
<dbReference type="SUPFAM" id="SSF52540">
    <property type="entry name" value="P-loop containing nucleoside triphosphate hydrolases"/>
    <property type="match status" value="1"/>
</dbReference>
<evidence type="ECO:0000256" key="11">
    <source>
        <dbReference type="ARBA" id="ARBA00023136"/>
    </source>
</evidence>
<keyword evidence="3 12" id="KW-1003">Cell membrane</keyword>
<dbReference type="Proteomes" id="UP000231194">
    <property type="component" value="Unassembled WGS sequence"/>
</dbReference>
<sequence length="308" mass="34186">MTAEASGEAPTATRCGFVALIGAPNVGKSTLVNALVGAKVTIVSRKVQTTRALIRGIVIENNAQIILVDTPGIFLPKRRLDRAMVSTAWSGAHDADLVCVLLDAKTGIDEEAEAILAKAASVNHEKILVINKVDLVQREKLLALAQAANERMKFARTFMISAISGDGVDDIRKTLAEMVPPGPFLYPEDQMSDAPMRQLAAEITREKIYQKLHQELPYQSTVETDKWEERKDHSVRIEQTIFVERESQRKIVLGKGGATIKSIGADSRKELMQILDVPVHLFLFVKVRENWGDDPDRYREMGLDFPKE</sequence>
<evidence type="ECO:0000313" key="17">
    <source>
        <dbReference type="EMBL" id="PJG54422.1"/>
    </source>
</evidence>
<evidence type="ECO:0000256" key="7">
    <source>
        <dbReference type="ARBA" id="ARBA00022730"/>
    </source>
</evidence>
<evidence type="ECO:0000256" key="2">
    <source>
        <dbReference type="ARBA" id="ARBA00020484"/>
    </source>
</evidence>
<dbReference type="InterPro" id="IPR005225">
    <property type="entry name" value="Small_GTP-bd"/>
</dbReference>
<evidence type="ECO:0000256" key="9">
    <source>
        <dbReference type="ARBA" id="ARBA00022884"/>
    </source>
</evidence>
<dbReference type="InterPro" id="IPR009019">
    <property type="entry name" value="KH_sf_prok-type"/>
</dbReference>
<dbReference type="CDD" id="cd04163">
    <property type="entry name" value="Era"/>
    <property type="match status" value="1"/>
</dbReference>
<dbReference type="OrthoDB" id="9805918at2"/>
<dbReference type="PANTHER" id="PTHR42698:SF1">
    <property type="entry name" value="GTPASE ERA, MITOCHONDRIAL"/>
    <property type="match status" value="1"/>
</dbReference>
<dbReference type="GO" id="GO:0005525">
    <property type="term" value="F:GTP binding"/>
    <property type="evidence" value="ECO:0007669"/>
    <property type="project" value="UniProtKB-UniRule"/>
</dbReference>
<dbReference type="GO" id="GO:0005829">
    <property type="term" value="C:cytosol"/>
    <property type="evidence" value="ECO:0007669"/>
    <property type="project" value="TreeGrafter"/>
</dbReference>
<protein>
    <recommendedName>
        <fullName evidence="2 12">GTPase Era</fullName>
    </recommendedName>
</protein>
<dbReference type="Pfam" id="PF07650">
    <property type="entry name" value="KH_2"/>
    <property type="match status" value="1"/>
</dbReference>
<dbReference type="InterPro" id="IPR015946">
    <property type="entry name" value="KH_dom-like_a/b"/>
</dbReference>
<dbReference type="HAMAP" id="MF_00367">
    <property type="entry name" value="GTPase_Era"/>
    <property type="match status" value="1"/>
</dbReference>
<dbReference type="InterPro" id="IPR030388">
    <property type="entry name" value="G_ERA_dom"/>
</dbReference>
<dbReference type="Gene3D" id="3.30.300.20">
    <property type="match status" value="1"/>
</dbReference>
<evidence type="ECO:0000256" key="3">
    <source>
        <dbReference type="ARBA" id="ARBA00022475"/>
    </source>
</evidence>
<keyword evidence="7 12" id="KW-0699">rRNA-binding</keyword>
<comment type="function">
    <text evidence="12">An essential GTPase that binds both GDP and GTP, with rapid nucleotide exchange. Plays a role in 16S rRNA processing and 30S ribosomal subunit biogenesis and possibly also in cell cycle regulation and energy metabolism.</text>
</comment>
<dbReference type="GO" id="GO:0005886">
    <property type="term" value="C:plasma membrane"/>
    <property type="evidence" value="ECO:0007669"/>
    <property type="project" value="UniProtKB-SubCell"/>
</dbReference>
<keyword evidence="6" id="KW-0997">Cell inner membrane</keyword>
<keyword evidence="10 12" id="KW-0342">GTP-binding</keyword>
<keyword evidence="4 12" id="KW-0963">Cytoplasm</keyword>
<evidence type="ECO:0000256" key="5">
    <source>
        <dbReference type="ARBA" id="ARBA00022517"/>
    </source>
</evidence>
<dbReference type="RefSeq" id="WP_100232616.1">
    <property type="nucleotide sequence ID" value="NZ_PGVG01000010.1"/>
</dbReference>
<feature type="region of interest" description="G2" evidence="13">
    <location>
        <begin position="48"/>
        <end position="52"/>
    </location>
</feature>
<feature type="binding site" evidence="12">
    <location>
        <begin position="69"/>
        <end position="73"/>
    </location>
    <ligand>
        <name>GTP</name>
        <dbReference type="ChEBI" id="CHEBI:37565"/>
    </ligand>
</feature>
<proteinExistence type="inferred from homology"/>
<dbReference type="FunFam" id="3.30.300.20:FF:000031">
    <property type="entry name" value="GTPase Era"/>
    <property type="match status" value="1"/>
</dbReference>
<dbReference type="GO" id="GO:0003924">
    <property type="term" value="F:GTPase activity"/>
    <property type="evidence" value="ECO:0007669"/>
    <property type="project" value="UniProtKB-UniRule"/>
</dbReference>
<dbReference type="GO" id="GO:0043024">
    <property type="term" value="F:ribosomal small subunit binding"/>
    <property type="evidence" value="ECO:0007669"/>
    <property type="project" value="TreeGrafter"/>
</dbReference>
<dbReference type="NCBIfam" id="NF000908">
    <property type="entry name" value="PRK00089.1"/>
    <property type="match status" value="1"/>
</dbReference>
<evidence type="ECO:0000256" key="1">
    <source>
        <dbReference type="ARBA" id="ARBA00007921"/>
    </source>
</evidence>
<dbReference type="SUPFAM" id="SSF54814">
    <property type="entry name" value="Prokaryotic type KH domain (KH-domain type II)"/>
    <property type="match status" value="1"/>
</dbReference>
<feature type="binding site" evidence="12">
    <location>
        <begin position="22"/>
        <end position="29"/>
    </location>
    <ligand>
        <name>GTP</name>
        <dbReference type="ChEBI" id="CHEBI:37565"/>
    </ligand>
</feature>
<keyword evidence="8 12" id="KW-0547">Nucleotide-binding</keyword>
<dbReference type="NCBIfam" id="TIGR00231">
    <property type="entry name" value="small_GTP"/>
    <property type="match status" value="1"/>
</dbReference>
<evidence type="ECO:0000256" key="10">
    <source>
        <dbReference type="ARBA" id="ARBA00023134"/>
    </source>
</evidence>
<dbReference type="FunFam" id="3.40.50.300:FF:001190">
    <property type="entry name" value="GTP-binding protein ERG"/>
    <property type="match status" value="1"/>
</dbReference>
<reference evidence="17 18" key="1">
    <citation type="submission" date="2017-11" db="EMBL/GenBank/DDBJ databases">
        <title>Bradyrhizobium forestalis sp. nov., an efficient nitrogen-fixing bacterium isolated from nodules of forest legume species in the Amazon.</title>
        <authorList>
            <person name="Costa E.M."/>
            <person name="Guimaraes A."/>
            <person name="Carvalho T.S."/>
            <person name="Rodrigues T.L."/>
            <person name="Ribeiro P.R.A."/>
            <person name="Lebbe L."/>
            <person name="Willems A."/>
            <person name="Moreira F.M.S."/>
        </authorList>
    </citation>
    <scope>NUCLEOTIDE SEQUENCE [LARGE SCALE GENOMIC DNA]</scope>
    <source>
        <strain evidence="17 18">INPA54B</strain>
    </source>
</reference>
<dbReference type="GO" id="GO:0070181">
    <property type="term" value="F:small ribosomal subunit rRNA binding"/>
    <property type="evidence" value="ECO:0007669"/>
    <property type="project" value="UniProtKB-UniRule"/>
</dbReference>
<evidence type="ECO:0000256" key="4">
    <source>
        <dbReference type="ARBA" id="ARBA00022490"/>
    </source>
</evidence>
<dbReference type="CDD" id="cd22534">
    <property type="entry name" value="KH-II_Era"/>
    <property type="match status" value="1"/>
</dbReference>
<feature type="region of interest" description="G5" evidence="13">
    <location>
        <begin position="160"/>
        <end position="162"/>
    </location>
</feature>
<dbReference type="PROSITE" id="PS50823">
    <property type="entry name" value="KH_TYPE_2"/>
    <property type="match status" value="1"/>
</dbReference>
<evidence type="ECO:0000256" key="12">
    <source>
        <dbReference type="HAMAP-Rule" id="MF_00367"/>
    </source>
</evidence>
<evidence type="ECO:0000259" key="15">
    <source>
        <dbReference type="PROSITE" id="PS50823"/>
    </source>
</evidence>
<dbReference type="PROSITE" id="PS51713">
    <property type="entry name" value="G_ERA"/>
    <property type="match status" value="1"/>
</dbReference>
<dbReference type="Pfam" id="PF01926">
    <property type="entry name" value="MMR_HSR1"/>
    <property type="match status" value="1"/>
</dbReference>
<feature type="region of interest" description="G3" evidence="13">
    <location>
        <begin position="69"/>
        <end position="72"/>
    </location>
</feature>
<keyword evidence="9 12" id="KW-0694">RNA-binding</keyword>
<dbReference type="InterPro" id="IPR006073">
    <property type="entry name" value="GTP-bd"/>
</dbReference>
<comment type="subunit">
    <text evidence="12">Monomer.</text>
</comment>
<gene>
    <name evidence="12" type="primary">era</name>
    <name evidence="17" type="ORF">CVM73_14350</name>
</gene>
<dbReference type="EMBL" id="PGVG01000010">
    <property type="protein sequence ID" value="PJG54422.1"/>
    <property type="molecule type" value="Genomic_DNA"/>
</dbReference>
<dbReference type="NCBIfam" id="TIGR00436">
    <property type="entry name" value="era"/>
    <property type="match status" value="1"/>
</dbReference>
<dbReference type="PANTHER" id="PTHR42698">
    <property type="entry name" value="GTPASE ERA"/>
    <property type="match status" value="1"/>
</dbReference>
<keyword evidence="5 12" id="KW-0690">Ribosome biogenesis</keyword>
<feature type="binding site" evidence="12">
    <location>
        <begin position="131"/>
        <end position="134"/>
    </location>
    <ligand>
        <name>GTP</name>
        <dbReference type="ChEBI" id="CHEBI:37565"/>
    </ligand>
</feature>
<evidence type="ECO:0000256" key="6">
    <source>
        <dbReference type="ARBA" id="ARBA00022519"/>
    </source>
</evidence>
<evidence type="ECO:0000256" key="8">
    <source>
        <dbReference type="ARBA" id="ARBA00022741"/>
    </source>
</evidence>
<comment type="subcellular location">
    <subcellularLocation>
        <location evidence="12">Cytoplasm</location>
    </subcellularLocation>
    <subcellularLocation>
        <location evidence="12">Cell membrane</location>
        <topology evidence="12">Peripheral membrane protein</topology>
    </subcellularLocation>
</comment>
<feature type="region of interest" description="G1" evidence="13">
    <location>
        <begin position="22"/>
        <end position="29"/>
    </location>
</feature>
<dbReference type="InterPro" id="IPR004044">
    <property type="entry name" value="KH_dom_type_2"/>
</dbReference>
<accession>A0A2M8R9D3</accession>
<dbReference type="GO" id="GO:0000028">
    <property type="term" value="P:ribosomal small subunit assembly"/>
    <property type="evidence" value="ECO:0007669"/>
    <property type="project" value="TreeGrafter"/>
</dbReference>
<dbReference type="InterPro" id="IPR027417">
    <property type="entry name" value="P-loop_NTPase"/>
</dbReference>
<name>A0A2M8R9D3_9BRAD</name>
<evidence type="ECO:0000256" key="14">
    <source>
        <dbReference type="RuleBase" id="RU003761"/>
    </source>
</evidence>
<organism evidence="17 18">
    <name type="scientific">Bradyrhizobium forestalis</name>
    <dbReference type="NCBI Taxonomy" id="1419263"/>
    <lineage>
        <taxon>Bacteria</taxon>
        <taxon>Pseudomonadati</taxon>
        <taxon>Pseudomonadota</taxon>
        <taxon>Alphaproteobacteria</taxon>
        <taxon>Hyphomicrobiales</taxon>
        <taxon>Nitrobacteraceae</taxon>
        <taxon>Bradyrhizobium</taxon>
    </lineage>
</organism>
<evidence type="ECO:0000259" key="16">
    <source>
        <dbReference type="PROSITE" id="PS51713"/>
    </source>
</evidence>
<feature type="region of interest" description="G4" evidence="13">
    <location>
        <begin position="131"/>
        <end position="134"/>
    </location>
</feature>
<feature type="domain" description="Era-type G" evidence="16">
    <location>
        <begin position="14"/>
        <end position="181"/>
    </location>
</feature>
<comment type="similarity">
    <text evidence="1 12 13 14">Belongs to the TRAFAC class TrmE-Era-EngA-EngB-Septin-like GTPase superfamily. Era GTPase family.</text>
</comment>
<dbReference type="AlphaFoldDB" id="A0A2M8R9D3"/>
<keyword evidence="11 12" id="KW-0472">Membrane</keyword>
<feature type="domain" description="KH type-2" evidence="15">
    <location>
        <begin position="212"/>
        <end position="289"/>
    </location>
</feature>
<dbReference type="Gene3D" id="3.40.50.300">
    <property type="entry name" value="P-loop containing nucleotide triphosphate hydrolases"/>
    <property type="match status" value="1"/>
</dbReference>
<comment type="caution">
    <text evidence="17">The sequence shown here is derived from an EMBL/GenBank/DDBJ whole genome shotgun (WGS) entry which is preliminary data.</text>
</comment>